<proteinExistence type="predicted"/>
<evidence type="ECO:0000256" key="1">
    <source>
        <dbReference type="SAM" id="MobiDB-lite"/>
    </source>
</evidence>
<comment type="caution">
    <text evidence="2">The sequence shown here is derived from an EMBL/GenBank/DDBJ whole genome shotgun (WGS) entry which is preliminary data.</text>
</comment>
<feature type="region of interest" description="Disordered" evidence="1">
    <location>
        <begin position="61"/>
        <end position="84"/>
    </location>
</feature>
<sequence>MLVALVISVTNNSTHSAPFSGTLSWAERFAGGAVSPSVVAVPANSHRPGGPCWGRELEADRAEPGARIEPERWKKSTGASSKEETTIPIAAKKGGLRRKISCRTQLQTLFNSLPILSSVAKLRCIFLRSNLPQFCSRFDSIRFHNCSWRIHRSDNKG</sequence>
<keyword evidence="3" id="KW-1185">Reference proteome</keyword>
<organism evidence="2 3">
    <name type="scientific">Rhododendron griersonianum</name>
    <dbReference type="NCBI Taxonomy" id="479676"/>
    <lineage>
        <taxon>Eukaryota</taxon>
        <taxon>Viridiplantae</taxon>
        <taxon>Streptophyta</taxon>
        <taxon>Embryophyta</taxon>
        <taxon>Tracheophyta</taxon>
        <taxon>Spermatophyta</taxon>
        <taxon>Magnoliopsida</taxon>
        <taxon>eudicotyledons</taxon>
        <taxon>Gunneridae</taxon>
        <taxon>Pentapetalae</taxon>
        <taxon>asterids</taxon>
        <taxon>Ericales</taxon>
        <taxon>Ericaceae</taxon>
        <taxon>Ericoideae</taxon>
        <taxon>Rhodoreae</taxon>
        <taxon>Rhododendron</taxon>
    </lineage>
</organism>
<name>A0AAV6JC91_9ERIC</name>
<feature type="compositionally biased region" description="Basic and acidic residues" evidence="1">
    <location>
        <begin position="61"/>
        <end position="74"/>
    </location>
</feature>
<evidence type="ECO:0000313" key="3">
    <source>
        <dbReference type="Proteomes" id="UP000823749"/>
    </source>
</evidence>
<protein>
    <submittedName>
        <fullName evidence="2">Uncharacterized protein</fullName>
    </submittedName>
</protein>
<accession>A0AAV6JC91</accession>
<gene>
    <name evidence="2" type="ORF">RHGRI_024849</name>
</gene>
<evidence type="ECO:0000313" key="2">
    <source>
        <dbReference type="EMBL" id="KAG5537523.1"/>
    </source>
</evidence>
<dbReference type="EMBL" id="JACTNZ010000008">
    <property type="protein sequence ID" value="KAG5537523.1"/>
    <property type="molecule type" value="Genomic_DNA"/>
</dbReference>
<dbReference type="Proteomes" id="UP000823749">
    <property type="component" value="Chromosome 8"/>
</dbReference>
<reference evidence="2" key="1">
    <citation type="submission" date="2020-08" db="EMBL/GenBank/DDBJ databases">
        <title>Plant Genome Project.</title>
        <authorList>
            <person name="Zhang R.-G."/>
        </authorList>
    </citation>
    <scope>NUCLEOTIDE SEQUENCE</scope>
    <source>
        <strain evidence="2">WSP0</strain>
        <tissue evidence="2">Leaf</tissue>
    </source>
</reference>
<dbReference type="AlphaFoldDB" id="A0AAV6JC91"/>